<dbReference type="EMBL" id="DF968183">
    <property type="protein sequence ID" value="GAP44335.1"/>
    <property type="molecule type" value="Genomic_DNA"/>
</dbReference>
<dbReference type="OrthoDB" id="1249303at2"/>
<dbReference type="InterPro" id="IPR027417">
    <property type="entry name" value="P-loop_NTPase"/>
</dbReference>
<evidence type="ECO:0000259" key="1">
    <source>
        <dbReference type="Pfam" id="PF00485"/>
    </source>
</evidence>
<keyword evidence="2" id="KW-0808">Transferase</keyword>
<dbReference type="GO" id="GO:0005524">
    <property type="term" value="F:ATP binding"/>
    <property type="evidence" value="ECO:0007669"/>
    <property type="project" value="InterPro"/>
</dbReference>
<sequence length="212" mass="24658">MLGDVLLIGEKHENAAKVILPRILENRKNKYIIAVSGESGSGKTELSHVIAKMLRKEGIFCKPIHIDNYYRIHPLERTEWRKKHGIETAVGLGEYDWDTIYRNIDDFKNDRVSTMPCIDLVTEQVDHLTTDFKGIEMIIVDGLYAIHTEGVDLRIFIELTYHETKKAQVVRGKEPQNEYRMQVLEREHQVVQSLREKADIFINKEYQVVPAR</sequence>
<keyword evidence="3" id="KW-1185">Reference proteome</keyword>
<gene>
    <name evidence="2" type="ORF">TBC1_12136</name>
</gene>
<dbReference type="Proteomes" id="UP000053091">
    <property type="component" value="Unassembled WGS sequence"/>
</dbReference>
<dbReference type="AlphaFoldDB" id="A0A0S7C629"/>
<evidence type="ECO:0000313" key="2">
    <source>
        <dbReference type="EMBL" id="GAP44335.1"/>
    </source>
</evidence>
<dbReference type="InterPro" id="IPR006083">
    <property type="entry name" value="PRK/URK"/>
</dbReference>
<keyword evidence="2" id="KW-0418">Kinase</keyword>
<dbReference type="GO" id="GO:0016301">
    <property type="term" value="F:kinase activity"/>
    <property type="evidence" value="ECO:0007669"/>
    <property type="project" value="UniProtKB-KW"/>
</dbReference>
<organism evidence="2">
    <name type="scientific">Lentimicrobium saccharophilum</name>
    <dbReference type="NCBI Taxonomy" id="1678841"/>
    <lineage>
        <taxon>Bacteria</taxon>
        <taxon>Pseudomonadati</taxon>
        <taxon>Bacteroidota</taxon>
        <taxon>Bacteroidia</taxon>
        <taxon>Bacteroidales</taxon>
        <taxon>Lentimicrobiaceae</taxon>
        <taxon>Lentimicrobium</taxon>
    </lineage>
</organism>
<proteinExistence type="predicted"/>
<dbReference type="STRING" id="1678841.TBC1_12136"/>
<protein>
    <submittedName>
        <fullName evidence="2">Uridine kinase</fullName>
    </submittedName>
</protein>
<feature type="domain" description="Phosphoribulokinase/uridine kinase" evidence="1">
    <location>
        <begin position="32"/>
        <end position="157"/>
    </location>
</feature>
<reference evidence="2" key="1">
    <citation type="journal article" date="2015" name="Genome Announc.">
        <title>Draft Genome Sequence of Bacteroidales Strain TBC1, a Novel Isolate from a Methanogenic Wastewater Treatment System.</title>
        <authorList>
            <person name="Tourlousse D.M."/>
            <person name="Matsuura N."/>
            <person name="Sun L."/>
            <person name="Toyonaga M."/>
            <person name="Kuroda K."/>
            <person name="Ohashi A."/>
            <person name="Cruz R."/>
            <person name="Yamaguchi T."/>
            <person name="Sekiguchi Y."/>
        </authorList>
    </citation>
    <scope>NUCLEOTIDE SEQUENCE [LARGE SCALE GENOMIC DNA]</scope>
    <source>
        <strain evidence="2">TBC1</strain>
    </source>
</reference>
<dbReference type="SUPFAM" id="SSF52540">
    <property type="entry name" value="P-loop containing nucleoside triphosphate hydrolases"/>
    <property type="match status" value="1"/>
</dbReference>
<dbReference type="Pfam" id="PF00485">
    <property type="entry name" value="PRK"/>
    <property type="match status" value="1"/>
</dbReference>
<evidence type="ECO:0000313" key="3">
    <source>
        <dbReference type="Proteomes" id="UP000053091"/>
    </source>
</evidence>
<dbReference type="Gene3D" id="3.40.50.300">
    <property type="entry name" value="P-loop containing nucleotide triphosphate hydrolases"/>
    <property type="match status" value="1"/>
</dbReference>
<dbReference type="RefSeq" id="WP_062043453.1">
    <property type="nucleotide sequence ID" value="NZ_DF968183.1"/>
</dbReference>
<name>A0A0S7C629_9BACT</name>
<accession>A0A0S7C629</accession>